<evidence type="ECO:0000259" key="4">
    <source>
        <dbReference type="PROSITE" id="PS50949"/>
    </source>
</evidence>
<name>A0A8J6PZX0_9HYPH</name>
<dbReference type="SMART" id="SM00345">
    <property type="entry name" value="HTH_GNTR"/>
    <property type="match status" value="1"/>
</dbReference>
<dbReference type="InterPro" id="IPR036388">
    <property type="entry name" value="WH-like_DNA-bd_sf"/>
</dbReference>
<keyword evidence="6" id="KW-1185">Reference proteome</keyword>
<dbReference type="AlphaFoldDB" id="A0A8J6PZX0"/>
<dbReference type="InterPro" id="IPR000524">
    <property type="entry name" value="Tscrpt_reg_HTH_GntR"/>
</dbReference>
<dbReference type="SMART" id="SM00895">
    <property type="entry name" value="FCD"/>
    <property type="match status" value="1"/>
</dbReference>
<evidence type="ECO:0000256" key="1">
    <source>
        <dbReference type="ARBA" id="ARBA00023015"/>
    </source>
</evidence>
<reference evidence="5" key="1">
    <citation type="submission" date="2020-09" db="EMBL/GenBank/DDBJ databases">
        <title>Genome seq and assembly of Tianweitania sp.</title>
        <authorList>
            <person name="Chhetri G."/>
        </authorList>
    </citation>
    <scope>NUCLEOTIDE SEQUENCE</scope>
    <source>
        <strain evidence="5">Rool2</strain>
    </source>
</reference>
<protein>
    <submittedName>
        <fullName evidence="5">GntR family transcriptional regulator</fullName>
    </submittedName>
</protein>
<dbReference type="SUPFAM" id="SSF46785">
    <property type="entry name" value="Winged helix' DNA-binding domain"/>
    <property type="match status" value="1"/>
</dbReference>
<dbReference type="GO" id="GO:0003700">
    <property type="term" value="F:DNA-binding transcription factor activity"/>
    <property type="evidence" value="ECO:0007669"/>
    <property type="project" value="InterPro"/>
</dbReference>
<evidence type="ECO:0000256" key="3">
    <source>
        <dbReference type="ARBA" id="ARBA00023163"/>
    </source>
</evidence>
<feature type="domain" description="HTH gntR-type" evidence="4">
    <location>
        <begin position="20"/>
        <end position="87"/>
    </location>
</feature>
<keyword evidence="1" id="KW-0805">Transcription regulation</keyword>
<dbReference type="InterPro" id="IPR008920">
    <property type="entry name" value="TF_FadR/GntR_C"/>
</dbReference>
<evidence type="ECO:0000256" key="2">
    <source>
        <dbReference type="ARBA" id="ARBA00023125"/>
    </source>
</evidence>
<sequence>MGEVTAIRKRQRVMQPVKQVSLTEQVYEALRTQILTCVIRPGQELNEAEVAERFDISKTPAREALAALRQEGLVRSFPRRGYQVTPITFSDMDELFDVRTILEAGAAELACMKLTAEQIDHLNSLADATYNQGEQLSLATFIRSNRDFHLAIAKATGNGRLVQLLTHQIDALERFFYLGAQLRDVNNETTVSHHQIVETLASRNQTTAREIMIRHNEQTRQGLFQALATGRGYDLINL</sequence>
<dbReference type="PANTHER" id="PTHR43537">
    <property type="entry name" value="TRANSCRIPTIONAL REGULATOR, GNTR FAMILY"/>
    <property type="match status" value="1"/>
</dbReference>
<organism evidence="5 6">
    <name type="scientific">Oryzicola mucosus</name>
    <dbReference type="NCBI Taxonomy" id="2767425"/>
    <lineage>
        <taxon>Bacteria</taxon>
        <taxon>Pseudomonadati</taxon>
        <taxon>Pseudomonadota</taxon>
        <taxon>Alphaproteobacteria</taxon>
        <taxon>Hyphomicrobiales</taxon>
        <taxon>Phyllobacteriaceae</taxon>
        <taxon>Oryzicola</taxon>
    </lineage>
</organism>
<dbReference type="Pfam" id="PF00392">
    <property type="entry name" value="GntR"/>
    <property type="match status" value="1"/>
</dbReference>
<keyword evidence="3" id="KW-0804">Transcription</keyword>
<evidence type="ECO:0000313" key="6">
    <source>
        <dbReference type="Proteomes" id="UP000643405"/>
    </source>
</evidence>
<accession>A0A8J6PZX0</accession>
<dbReference type="Gene3D" id="1.10.10.10">
    <property type="entry name" value="Winged helix-like DNA-binding domain superfamily/Winged helix DNA-binding domain"/>
    <property type="match status" value="1"/>
</dbReference>
<dbReference type="CDD" id="cd07377">
    <property type="entry name" value="WHTH_GntR"/>
    <property type="match status" value="1"/>
</dbReference>
<dbReference type="GO" id="GO:0003677">
    <property type="term" value="F:DNA binding"/>
    <property type="evidence" value="ECO:0007669"/>
    <property type="project" value="UniProtKB-KW"/>
</dbReference>
<evidence type="ECO:0000313" key="5">
    <source>
        <dbReference type="EMBL" id="MBD0417512.1"/>
    </source>
</evidence>
<keyword evidence="2" id="KW-0238">DNA-binding</keyword>
<comment type="caution">
    <text evidence="5">The sequence shown here is derived from an EMBL/GenBank/DDBJ whole genome shotgun (WGS) entry which is preliminary data.</text>
</comment>
<dbReference type="Pfam" id="PF07729">
    <property type="entry name" value="FCD"/>
    <property type="match status" value="1"/>
</dbReference>
<dbReference type="SUPFAM" id="SSF48008">
    <property type="entry name" value="GntR ligand-binding domain-like"/>
    <property type="match status" value="1"/>
</dbReference>
<dbReference type="InterPro" id="IPR036390">
    <property type="entry name" value="WH_DNA-bd_sf"/>
</dbReference>
<dbReference type="EMBL" id="JACVVX010000016">
    <property type="protein sequence ID" value="MBD0417512.1"/>
    <property type="molecule type" value="Genomic_DNA"/>
</dbReference>
<dbReference type="PROSITE" id="PS50949">
    <property type="entry name" value="HTH_GNTR"/>
    <property type="match status" value="1"/>
</dbReference>
<dbReference type="RefSeq" id="WP_188166951.1">
    <property type="nucleotide sequence ID" value="NZ_JACVVX010000016.1"/>
</dbReference>
<dbReference type="InterPro" id="IPR011711">
    <property type="entry name" value="GntR_C"/>
</dbReference>
<gene>
    <name evidence="5" type="ORF">ICI42_23035</name>
</gene>
<dbReference type="Gene3D" id="1.20.120.530">
    <property type="entry name" value="GntR ligand-binding domain-like"/>
    <property type="match status" value="1"/>
</dbReference>
<dbReference type="PANTHER" id="PTHR43537:SF5">
    <property type="entry name" value="UXU OPERON TRANSCRIPTIONAL REGULATOR"/>
    <property type="match status" value="1"/>
</dbReference>
<dbReference type="Proteomes" id="UP000643405">
    <property type="component" value="Unassembled WGS sequence"/>
</dbReference>
<proteinExistence type="predicted"/>